<keyword evidence="7" id="KW-0472">Membrane</keyword>
<evidence type="ECO:0000256" key="1">
    <source>
        <dbReference type="ARBA" id="ARBA00000971"/>
    </source>
</evidence>
<name>A0A1G1WSN9_9BACT</name>
<feature type="transmembrane region" description="Helical" evidence="7">
    <location>
        <begin position="36"/>
        <end position="57"/>
    </location>
</feature>
<evidence type="ECO:0000313" key="9">
    <source>
        <dbReference type="Proteomes" id="UP000179279"/>
    </source>
</evidence>
<keyword evidence="4" id="KW-0697">Rotamase</keyword>
<protein>
    <recommendedName>
        <fullName evidence="2">peptidylprolyl isomerase</fullName>
        <ecNumber evidence="2">5.2.1.8</ecNumber>
    </recommendedName>
</protein>
<dbReference type="EMBL" id="MHDA01000047">
    <property type="protein sequence ID" value="OGY30601.1"/>
    <property type="molecule type" value="Genomic_DNA"/>
</dbReference>
<dbReference type="Gene3D" id="1.10.4030.10">
    <property type="entry name" value="Porin chaperone SurA, peptide-binding domain"/>
    <property type="match status" value="1"/>
</dbReference>
<evidence type="ECO:0000313" key="8">
    <source>
        <dbReference type="EMBL" id="OGY30601.1"/>
    </source>
</evidence>
<dbReference type="InterPro" id="IPR027304">
    <property type="entry name" value="Trigger_fact/SurA_dom_sf"/>
</dbReference>
<evidence type="ECO:0000256" key="5">
    <source>
        <dbReference type="ARBA" id="ARBA00023235"/>
    </source>
</evidence>
<sequence>MATTRKTDNKKQTGTKKINFGQIISKTKQRFQDHQIMYSVLGTLLAVVILIGVLFILRKDFFIAGSINGELVTTPQFYNRMLAESGEATFESIVRETLIEQEAKKQNITASEADIDQKVKEIEDRFGGSAGLEQALTANKTSMKQLRDQLKNQLLVEKLLEDKIKVSDKEIDDYIKQNKQTTQGLSREEVRDQLRSNKLNEEFSKWFEEIRKSANIQNYFK</sequence>
<dbReference type="Proteomes" id="UP000179279">
    <property type="component" value="Unassembled WGS sequence"/>
</dbReference>
<keyword evidence="7" id="KW-0812">Transmembrane</keyword>
<dbReference type="PANTHER" id="PTHR47245:SF1">
    <property type="entry name" value="FOLDASE PROTEIN PRSA"/>
    <property type="match status" value="1"/>
</dbReference>
<evidence type="ECO:0000256" key="7">
    <source>
        <dbReference type="SAM" id="Phobius"/>
    </source>
</evidence>
<evidence type="ECO:0000256" key="4">
    <source>
        <dbReference type="ARBA" id="ARBA00023110"/>
    </source>
</evidence>
<reference evidence="8 9" key="1">
    <citation type="journal article" date="2016" name="Nat. Commun.">
        <title>Thousands of microbial genomes shed light on interconnected biogeochemical processes in an aquifer system.</title>
        <authorList>
            <person name="Anantharaman K."/>
            <person name="Brown C.T."/>
            <person name="Hug L.A."/>
            <person name="Sharon I."/>
            <person name="Castelle C.J."/>
            <person name="Probst A.J."/>
            <person name="Thomas B.C."/>
            <person name="Singh A."/>
            <person name="Wilkins M.J."/>
            <person name="Karaoz U."/>
            <person name="Brodie E.L."/>
            <person name="Williams K.H."/>
            <person name="Hubbard S.S."/>
            <person name="Banfield J.F."/>
        </authorList>
    </citation>
    <scope>NUCLEOTIDE SEQUENCE [LARGE SCALE GENOMIC DNA]</scope>
</reference>
<dbReference type="SUPFAM" id="SSF109998">
    <property type="entry name" value="Triger factor/SurA peptide-binding domain-like"/>
    <property type="match status" value="1"/>
</dbReference>
<keyword evidence="7" id="KW-1133">Transmembrane helix</keyword>
<keyword evidence="3" id="KW-0732">Signal</keyword>
<dbReference type="InterPro" id="IPR050245">
    <property type="entry name" value="PrsA_foldase"/>
</dbReference>
<keyword evidence="5" id="KW-0413">Isomerase</keyword>
<dbReference type="Pfam" id="PF13624">
    <property type="entry name" value="SurA_N_3"/>
    <property type="match status" value="1"/>
</dbReference>
<organism evidence="8 9">
    <name type="scientific">Candidatus Woykebacteria bacterium RIFCSPLOWO2_01_FULL_41_12</name>
    <dbReference type="NCBI Taxonomy" id="1802604"/>
    <lineage>
        <taxon>Bacteria</taxon>
        <taxon>Candidatus Woykeibacteriota</taxon>
    </lineage>
</organism>
<dbReference type="GO" id="GO:0003755">
    <property type="term" value="F:peptidyl-prolyl cis-trans isomerase activity"/>
    <property type="evidence" value="ECO:0007669"/>
    <property type="project" value="UniProtKB-KW"/>
</dbReference>
<evidence type="ECO:0000256" key="3">
    <source>
        <dbReference type="ARBA" id="ARBA00022729"/>
    </source>
</evidence>
<dbReference type="EC" id="5.2.1.8" evidence="2"/>
<comment type="caution">
    <text evidence="8">The sequence shown here is derived from an EMBL/GenBank/DDBJ whole genome shotgun (WGS) entry which is preliminary data.</text>
</comment>
<feature type="coiled-coil region" evidence="6">
    <location>
        <begin position="133"/>
        <end position="163"/>
    </location>
</feature>
<dbReference type="AlphaFoldDB" id="A0A1G1WSN9"/>
<evidence type="ECO:0000256" key="2">
    <source>
        <dbReference type="ARBA" id="ARBA00013194"/>
    </source>
</evidence>
<comment type="catalytic activity">
    <reaction evidence="1">
        <text>[protein]-peptidylproline (omega=180) = [protein]-peptidylproline (omega=0)</text>
        <dbReference type="Rhea" id="RHEA:16237"/>
        <dbReference type="Rhea" id="RHEA-COMP:10747"/>
        <dbReference type="Rhea" id="RHEA-COMP:10748"/>
        <dbReference type="ChEBI" id="CHEBI:83833"/>
        <dbReference type="ChEBI" id="CHEBI:83834"/>
        <dbReference type="EC" id="5.2.1.8"/>
    </reaction>
</comment>
<dbReference type="PANTHER" id="PTHR47245">
    <property type="entry name" value="PEPTIDYLPROLYL ISOMERASE"/>
    <property type="match status" value="1"/>
</dbReference>
<proteinExistence type="predicted"/>
<keyword evidence="6" id="KW-0175">Coiled coil</keyword>
<gene>
    <name evidence="8" type="ORF">A3A57_00900</name>
</gene>
<evidence type="ECO:0000256" key="6">
    <source>
        <dbReference type="SAM" id="Coils"/>
    </source>
</evidence>
<accession>A0A1G1WSN9</accession>